<evidence type="ECO:0000313" key="3">
    <source>
        <dbReference type="Proteomes" id="UP000646548"/>
    </source>
</evidence>
<dbReference type="Proteomes" id="UP000646548">
    <property type="component" value="Unassembled WGS sequence"/>
</dbReference>
<protein>
    <submittedName>
        <fullName evidence="2">Uncharacterized protein</fullName>
    </submittedName>
</protein>
<reference evidence="2" key="1">
    <citation type="journal article" name="BMC Genomics">
        <title>Long-read sequencing and de novo genome assembly of marine medaka (Oryzias melastigma).</title>
        <authorList>
            <person name="Liang P."/>
            <person name="Saqib H.S.A."/>
            <person name="Ni X."/>
            <person name="Shen Y."/>
        </authorList>
    </citation>
    <scope>NUCLEOTIDE SEQUENCE</scope>
    <source>
        <strain evidence="2">Bigg-433</strain>
    </source>
</reference>
<evidence type="ECO:0000256" key="1">
    <source>
        <dbReference type="SAM" id="MobiDB-lite"/>
    </source>
</evidence>
<dbReference type="EMBL" id="WKFB01000178">
    <property type="protein sequence ID" value="KAF6732854.1"/>
    <property type="molecule type" value="Genomic_DNA"/>
</dbReference>
<feature type="region of interest" description="Disordered" evidence="1">
    <location>
        <begin position="26"/>
        <end position="45"/>
    </location>
</feature>
<accession>A0A834FFD8</accession>
<evidence type="ECO:0000313" key="2">
    <source>
        <dbReference type="EMBL" id="KAF6732854.1"/>
    </source>
</evidence>
<comment type="caution">
    <text evidence="2">The sequence shown here is derived from an EMBL/GenBank/DDBJ whole genome shotgun (WGS) entry which is preliminary data.</text>
</comment>
<sequence>MLELRGPRWPVPTVTALDKETALRVGSPQLPGCETADSAVDVKSGREEPERVFSLLSSPSPAEDRQQPGRLSPPFLSSHSTVRLYFRPSRLHRGNGELRQHGDAYSGIYIRVSTGCLGMPYKRCERQRPVVSEPPGSFYFTTIEPKIALREHSTSPHPVCHVFNKLLKRGSIASCFVDCFSPHVCFHVRGKVVVQVCSPGQQRRLRCHRRSNIPISQAALRGSQLCGHCV</sequence>
<dbReference type="AlphaFoldDB" id="A0A834FFD8"/>
<gene>
    <name evidence="2" type="ORF">FQA47_019168</name>
</gene>
<name>A0A834FFD8_ORYME</name>
<organism evidence="2 3">
    <name type="scientific">Oryzias melastigma</name>
    <name type="common">Marine medaka</name>
    <dbReference type="NCBI Taxonomy" id="30732"/>
    <lineage>
        <taxon>Eukaryota</taxon>
        <taxon>Metazoa</taxon>
        <taxon>Chordata</taxon>
        <taxon>Craniata</taxon>
        <taxon>Vertebrata</taxon>
        <taxon>Euteleostomi</taxon>
        <taxon>Actinopterygii</taxon>
        <taxon>Neopterygii</taxon>
        <taxon>Teleostei</taxon>
        <taxon>Neoteleostei</taxon>
        <taxon>Acanthomorphata</taxon>
        <taxon>Ovalentaria</taxon>
        <taxon>Atherinomorphae</taxon>
        <taxon>Beloniformes</taxon>
        <taxon>Adrianichthyidae</taxon>
        <taxon>Oryziinae</taxon>
        <taxon>Oryzias</taxon>
    </lineage>
</organism>
<proteinExistence type="predicted"/>